<dbReference type="OrthoDB" id="1689333at2759"/>
<evidence type="ECO:0000256" key="4">
    <source>
        <dbReference type="ARBA" id="ARBA00022676"/>
    </source>
</evidence>
<proteinExistence type="inferred from homology"/>
<evidence type="ECO:0000256" key="6">
    <source>
        <dbReference type="ARBA" id="ARBA00022692"/>
    </source>
</evidence>
<keyword evidence="5 10" id="KW-0808">Transferase</keyword>
<feature type="transmembrane region" description="Helical" evidence="10">
    <location>
        <begin position="669"/>
        <end position="689"/>
    </location>
</feature>
<evidence type="ECO:0000256" key="9">
    <source>
        <dbReference type="ARBA" id="ARBA00023136"/>
    </source>
</evidence>
<sequence length="774" mass="88404">MMSLGICTLHDFTTTSFTPRDDGSFQRHSIVWTSPNLDSLLIIATIFLVPFYWLDSYIERDVEVLGKHLPLVSFKKELNRSKHKAGLILPFWRGLWFALCLLVLVPDYVKVDSVCTKLHAGSWNETADDLKVKLVNLLHTDEKHGSTFEELPEGITLDWRNTYMKKEFDPSWIPPQNVAPVPMVYQEFVSHVEDTHITTLPEEHESAFTACVVAIFCSNVVTLLAAKAACYWNVAKILSWRNMTKQENVLLVCVATCLSFTKLLMVNMYRSTDYEVHRNWLAITHSLPMDKWYTENTSEWTLDYPPLFAWFEFTLSQFAPLFDSAMLKVSNLNYVSYSSILFHRLTVAAADLLYLKAAYSFCTTCVPGRKVTGTSHPLISDPKVIVGVLLMANFGLFIIDHIHFQYNGFLFGILLYSILSMYQRHYVTSALHFATLLNFKHIFLYIAPAYGIYLLRVYCFKSSTKDGSVLWKTFSIYKFLVLAVIVVCVFGMSFGPFIYLGQLAQVISRLFPFKRGLCHAYWAPNFWALYNMADKALYITGRKLDLVPLSNESAAMTGGLVQEFNHAVLPSIKPLATFILTALFILPSVLHLWNNPIGPKSFLKSLILCGFTSFMFGWHVHEKAILLVIIPLALLAVDNPQYTRHFLFLSITGHCSLLPLIFTQFEQPVLYFGLAAYSIYSWMSLHLVTQTFEVKSSAPAHCLLSKYEKYYLYGLVVVILYYGMGHRLLGLSERLPFLPLLLMSVYTSLGVTYCYIRLYRTVLSESMVKIIKSQ</sequence>
<dbReference type="EMBL" id="VXIV02001811">
    <property type="protein sequence ID" value="KAF6029493.1"/>
    <property type="molecule type" value="Genomic_DNA"/>
</dbReference>
<evidence type="ECO:0000256" key="5">
    <source>
        <dbReference type="ARBA" id="ARBA00022679"/>
    </source>
</evidence>
<feature type="transmembrane region" description="Helical" evidence="10">
    <location>
        <begin position="575"/>
        <end position="594"/>
    </location>
</feature>
<dbReference type="AlphaFoldDB" id="A0A7J7JU77"/>
<keyword evidence="9 10" id="KW-0472">Membrane</keyword>
<dbReference type="PANTHER" id="PTHR12413">
    <property type="entry name" value="DOLICHYL GLYCOSYLTRANSFERASE"/>
    <property type="match status" value="1"/>
</dbReference>
<evidence type="ECO:0000256" key="3">
    <source>
        <dbReference type="ARBA" id="ARBA00008715"/>
    </source>
</evidence>
<protein>
    <recommendedName>
        <fullName evidence="10">Alpha-1,3-glucosyltransferase</fullName>
        <ecNumber evidence="10">2.4.1.-</ecNumber>
    </recommendedName>
</protein>
<accession>A0A7J7JU77</accession>
<evidence type="ECO:0000256" key="10">
    <source>
        <dbReference type="RuleBase" id="RU363110"/>
    </source>
</evidence>
<comment type="subcellular location">
    <subcellularLocation>
        <location evidence="1 10">Endoplasmic reticulum membrane</location>
        <topology evidence="1 10">Multi-pass membrane protein</topology>
    </subcellularLocation>
</comment>
<comment type="caution">
    <text evidence="11">The sequence shown here is derived from an EMBL/GenBank/DDBJ whole genome shotgun (WGS) entry which is preliminary data.</text>
</comment>
<evidence type="ECO:0000313" key="12">
    <source>
        <dbReference type="Proteomes" id="UP000593567"/>
    </source>
</evidence>
<reference evidence="11" key="1">
    <citation type="submission" date="2020-06" db="EMBL/GenBank/DDBJ databases">
        <title>Draft genome of Bugula neritina, a colonial animal packing powerful symbionts and potential medicines.</title>
        <authorList>
            <person name="Rayko M."/>
        </authorList>
    </citation>
    <scope>NUCLEOTIDE SEQUENCE [LARGE SCALE GENOMIC DNA]</scope>
    <source>
        <strain evidence="11">Kwan_BN1</strain>
    </source>
</reference>
<comment type="pathway">
    <text evidence="2 10">Protein modification; protein glycosylation.</text>
</comment>
<keyword evidence="6 10" id="KW-0812">Transmembrane</keyword>
<keyword evidence="4 10" id="KW-0328">Glycosyltransferase</keyword>
<feature type="transmembrane region" description="Helical" evidence="10">
    <location>
        <begin position="646"/>
        <end position="663"/>
    </location>
</feature>
<dbReference type="EC" id="2.4.1.-" evidence="10"/>
<evidence type="ECO:0000256" key="1">
    <source>
        <dbReference type="ARBA" id="ARBA00004477"/>
    </source>
</evidence>
<dbReference type="Pfam" id="PF03155">
    <property type="entry name" value="Alg6_Alg8"/>
    <property type="match status" value="1"/>
</dbReference>
<evidence type="ECO:0000256" key="7">
    <source>
        <dbReference type="ARBA" id="ARBA00022824"/>
    </source>
</evidence>
<feature type="transmembrane region" description="Helical" evidence="10">
    <location>
        <begin position="479"/>
        <end position="500"/>
    </location>
</feature>
<gene>
    <name evidence="11" type="ORF">EB796_012180</name>
</gene>
<evidence type="ECO:0000256" key="2">
    <source>
        <dbReference type="ARBA" id="ARBA00004922"/>
    </source>
</evidence>
<keyword evidence="8 10" id="KW-1133">Transmembrane helix</keyword>
<dbReference type="GO" id="GO:0005789">
    <property type="term" value="C:endoplasmic reticulum membrane"/>
    <property type="evidence" value="ECO:0007669"/>
    <property type="project" value="UniProtKB-SubCell"/>
</dbReference>
<evidence type="ECO:0000256" key="8">
    <source>
        <dbReference type="ARBA" id="ARBA00022989"/>
    </source>
</evidence>
<comment type="similarity">
    <text evidence="3 10">Belongs to the ALG6/ALG8 glucosyltransferase family.</text>
</comment>
<evidence type="ECO:0000313" key="11">
    <source>
        <dbReference type="EMBL" id="KAF6029493.1"/>
    </source>
</evidence>
<feature type="transmembrane region" description="Helical" evidence="10">
    <location>
        <begin position="406"/>
        <end position="422"/>
    </location>
</feature>
<dbReference type="PANTHER" id="PTHR12413:SF2">
    <property type="entry name" value="DOLICHYL PYROPHOSPHATE GLC1MAN9GLCNAC2 ALPHA-1,3-GLUCOSYLTRANSFERASE-RELATED"/>
    <property type="match status" value="1"/>
</dbReference>
<feature type="transmembrane region" description="Helical" evidence="10">
    <location>
        <begin position="442"/>
        <end position="459"/>
    </location>
</feature>
<dbReference type="GO" id="GO:0042283">
    <property type="term" value="F:dolichyl pyrophosphate Glc1Man9GlcNAc2 alpha-1,3-glucosyltransferase activity"/>
    <property type="evidence" value="ECO:0007669"/>
    <property type="project" value="TreeGrafter"/>
</dbReference>
<name>A0A7J7JU77_BUGNE</name>
<keyword evidence="12" id="KW-1185">Reference proteome</keyword>
<dbReference type="Proteomes" id="UP000593567">
    <property type="component" value="Unassembled WGS sequence"/>
</dbReference>
<keyword evidence="7 10" id="KW-0256">Endoplasmic reticulum</keyword>
<dbReference type="UniPathway" id="UPA00378"/>
<feature type="transmembrane region" description="Helical" evidence="10">
    <location>
        <begin position="735"/>
        <end position="756"/>
    </location>
</feature>
<dbReference type="GO" id="GO:0006487">
    <property type="term" value="P:protein N-linked glycosylation"/>
    <property type="evidence" value="ECO:0007669"/>
    <property type="project" value="TreeGrafter"/>
</dbReference>
<feature type="transmembrane region" description="Helical" evidence="10">
    <location>
        <begin position="624"/>
        <end position="639"/>
    </location>
</feature>
<dbReference type="InterPro" id="IPR004856">
    <property type="entry name" value="Glyco_trans_ALG6/ALG8"/>
</dbReference>
<organism evidence="11 12">
    <name type="scientific">Bugula neritina</name>
    <name type="common">Brown bryozoan</name>
    <name type="synonym">Sertularia neritina</name>
    <dbReference type="NCBI Taxonomy" id="10212"/>
    <lineage>
        <taxon>Eukaryota</taxon>
        <taxon>Metazoa</taxon>
        <taxon>Spiralia</taxon>
        <taxon>Lophotrochozoa</taxon>
        <taxon>Bryozoa</taxon>
        <taxon>Gymnolaemata</taxon>
        <taxon>Cheilostomatida</taxon>
        <taxon>Flustrina</taxon>
        <taxon>Buguloidea</taxon>
        <taxon>Bugulidae</taxon>
        <taxon>Bugula</taxon>
    </lineage>
</organism>
<feature type="transmembrane region" description="Helical" evidence="10">
    <location>
        <begin position="710"/>
        <end position="729"/>
    </location>
</feature>